<dbReference type="EMBL" id="CP076724">
    <property type="protein sequence ID" value="QWV99302.1"/>
    <property type="molecule type" value="Genomic_DNA"/>
</dbReference>
<reference evidence="2 3" key="1">
    <citation type="submission" date="2021-06" db="EMBL/GenBank/DDBJ databases">
        <title>Gemonas diversity in paddy soil.</title>
        <authorList>
            <person name="Liu G."/>
        </authorList>
    </citation>
    <scope>NUCLEOTIDE SEQUENCE [LARGE SCALE GENOMIC DNA]</scope>
    <source>
        <strain evidence="2 3">RG29</strain>
    </source>
</reference>
<sequence>MTDFVSHSDEPAGLVRSPQILRRRGALLVFEAHSNKKGAPYCYGGALAFLLWLEYLGVSLIRFYSLLAVTVPSCKMPLLLGYIVYKTFKFQFAELFVEAFA</sequence>
<gene>
    <name evidence="2" type="ORF">KP005_08520</name>
</gene>
<proteinExistence type="predicted"/>
<feature type="transmembrane region" description="Helical" evidence="1">
    <location>
        <begin position="63"/>
        <end position="85"/>
    </location>
</feature>
<keyword evidence="1" id="KW-0472">Membrane</keyword>
<evidence type="ECO:0000313" key="3">
    <source>
        <dbReference type="Proteomes" id="UP000683493"/>
    </source>
</evidence>
<keyword evidence="3" id="KW-1185">Reference proteome</keyword>
<dbReference type="Proteomes" id="UP000683493">
    <property type="component" value="Chromosome"/>
</dbReference>
<organism evidence="2 3">
    <name type="scientific">Geomonas diazotrophica</name>
    <dbReference type="NCBI Taxonomy" id="2843197"/>
    <lineage>
        <taxon>Bacteria</taxon>
        <taxon>Pseudomonadati</taxon>
        <taxon>Thermodesulfobacteriota</taxon>
        <taxon>Desulfuromonadia</taxon>
        <taxon>Geobacterales</taxon>
        <taxon>Geobacteraceae</taxon>
        <taxon>Geomonas</taxon>
    </lineage>
</organism>
<evidence type="ECO:0000313" key="2">
    <source>
        <dbReference type="EMBL" id="QWV99302.1"/>
    </source>
</evidence>
<keyword evidence="1" id="KW-0812">Transmembrane</keyword>
<evidence type="ECO:0000256" key="1">
    <source>
        <dbReference type="SAM" id="Phobius"/>
    </source>
</evidence>
<feature type="transmembrane region" description="Helical" evidence="1">
    <location>
        <begin position="38"/>
        <end position="56"/>
    </location>
</feature>
<accession>A0ABX8JNY7</accession>
<keyword evidence="1" id="KW-1133">Transmembrane helix</keyword>
<protein>
    <submittedName>
        <fullName evidence="2">Uncharacterized protein</fullName>
    </submittedName>
</protein>
<name>A0ABX8JNY7_9BACT</name>